<comment type="catalytic activity">
    <reaction evidence="13">
        <text>(sulfur carrier)-H + L-cysteine = (sulfur carrier)-SH + L-alanine</text>
        <dbReference type="Rhea" id="RHEA:43892"/>
        <dbReference type="Rhea" id="RHEA-COMP:14737"/>
        <dbReference type="Rhea" id="RHEA-COMP:14739"/>
        <dbReference type="ChEBI" id="CHEBI:29917"/>
        <dbReference type="ChEBI" id="CHEBI:35235"/>
        <dbReference type="ChEBI" id="CHEBI:57972"/>
        <dbReference type="ChEBI" id="CHEBI:64428"/>
        <dbReference type="EC" id="2.8.1.7"/>
    </reaction>
</comment>
<evidence type="ECO:0000259" key="15">
    <source>
        <dbReference type="Pfam" id="PF00266"/>
    </source>
</evidence>
<keyword evidence="9" id="KW-0408">Iron</keyword>
<keyword evidence="7" id="KW-0479">Metal-binding</keyword>
<dbReference type="InterPro" id="IPR015424">
    <property type="entry name" value="PyrdxlP-dep_Trfase"/>
</dbReference>
<comment type="caution">
    <text evidence="16">The sequence shown here is derived from an EMBL/GenBank/DDBJ whole genome shotgun (WGS) entry which is preliminary data.</text>
</comment>
<dbReference type="Gene3D" id="3.40.640.10">
    <property type="entry name" value="Type I PLP-dependent aspartate aminotransferase-like (Major domain)"/>
    <property type="match status" value="1"/>
</dbReference>
<sequence length="382" mass="40231">MTTPVYLDHHATTPVDPDVLQEMLPWFTERPGNPHSRHHEHGWDAEAAVDLARTEIARLLNAADEAVVFTSGATEANNWALKGAARILPEGRRRILVSAIEHPCVLESARALAAEGFDVTELAVDAGGGVGPDKVAAELAKGDVGLVSVMLANNEIGAIQPVAGIARQCREAGAWMHCDAAQAAGRIPVDFERLGVDMLSLTAHKFYGPKGIGALILSERAMADLPPLLHGGGQQEGRRSGTVPTPLAVGFGAAARLAAESMAEDRRRIATLRNTLWAGLRETTEGVHLNGGEVMRLPGNLNFRIDGADADDVIREAPEIAVSTGSACSSVSSAPSHVLAAIGLTEAEIRSSIRIGIGRPTTEADIEIAIVALAEAIRKART</sequence>
<dbReference type="OrthoDB" id="9808002at2"/>
<keyword evidence="10" id="KW-0411">Iron-sulfur</keyword>
<comment type="similarity">
    <text evidence="3">Belongs to the class-V pyridoxal-phosphate-dependent aminotransferase family. NifS/IscS subfamily.</text>
</comment>
<dbReference type="Proteomes" id="UP000229498">
    <property type="component" value="Unassembled WGS sequence"/>
</dbReference>
<dbReference type="RefSeq" id="WP_109793488.1">
    <property type="nucleotide sequence ID" value="NZ_PHIG01000032.1"/>
</dbReference>
<evidence type="ECO:0000256" key="8">
    <source>
        <dbReference type="ARBA" id="ARBA00022898"/>
    </source>
</evidence>
<evidence type="ECO:0000256" key="9">
    <source>
        <dbReference type="ARBA" id="ARBA00023004"/>
    </source>
</evidence>
<dbReference type="PANTHER" id="PTHR11601">
    <property type="entry name" value="CYSTEINE DESULFURYLASE FAMILY MEMBER"/>
    <property type="match status" value="1"/>
</dbReference>
<feature type="domain" description="Aminotransferase class V" evidence="15">
    <location>
        <begin position="5"/>
        <end position="367"/>
    </location>
</feature>
<dbReference type="InterPro" id="IPR016454">
    <property type="entry name" value="Cysteine_dSase"/>
</dbReference>
<dbReference type="SUPFAM" id="SSF53383">
    <property type="entry name" value="PLP-dependent transferases"/>
    <property type="match status" value="1"/>
</dbReference>
<evidence type="ECO:0000256" key="12">
    <source>
        <dbReference type="ARBA" id="ARBA00031911"/>
    </source>
</evidence>
<dbReference type="InterPro" id="IPR000192">
    <property type="entry name" value="Aminotrans_V_dom"/>
</dbReference>
<dbReference type="GO" id="GO:0031071">
    <property type="term" value="F:cysteine desulfurase activity"/>
    <property type="evidence" value="ECO:0007669"/>
    <property type="project" value="UniProtKB-EC"/>
</dbReference>
<keyword evidence="11" id="KW-0535">Nitrogen fixation</keyword>
<evidence type="ECO:0000256" key="3">
    <source>
        <dbReference type="ARBA" id="ARBA00006490"/>
    </source>
</evidence>
<dbReference type="InterPro" id="IPR015422">
    <property type="entry name" value="PyrdxlP-dep_Trfase_small"/>
</dbReference>
<comment type="function">
    <text evidence="2">Catalyzes the removal of elemental sulfur atoms from cysteine to produce alanine. Seems to participate in the biosynthesis of the nitrogenase metalloclusters by providing the inorganic sulfur required for the Fe-S core formation.</text>
</comment>
<dbReference type="InterPro" id="IPR020578">
    <property type="entry name" value="Aminotrans_V_PyrdxlP_BS"/>
</dbReference>
<evidence type="ECO:0000256" key="14">
    <source>
        <dbReference type="RuleBase" id="RU004504"/>
    </source>
</evidence>
<evidence type="ECO:0000256" key="6">
    <source>
        <dbReference type="ARBA" id="ARBA00022679"/>
    </source>
</evidence>
<keyword evidence="17" id="KW-1185">Reference proteome</keyword>
<comment type="cofactor">
    <cofactor evidence="1 14">
        <name>pyridoxal 5'-phosphate</name>
        <dbReference type="ChEBI" id="CHEBI:597326"/>
    </cofactor>
</comment>
<evidence type="ECO:0000256" key="5">
    <source>
        <dbReference type="ARBA" id="ARBA00013558"/>
    </source>
</evidence>
<evidence type="ECO:0000256" key="4">
    <source>
        <dbReference type="ARBA" id="ARBA00012239"/>
    </source>
</evidence>
<gene>
    <name evidence="16" type="ORF">CVT23_10385</name>
</gene>
<organism evidence="16 17">
    <name type="scientific">Minwuia thermotolerans</name>
    <dbReference type="NCBI Taxonomy" id="2056226"/>
    <lineage>
        <taxon>Bacteria</taxon>
        <taxon>Pseudomonadati</taxon>
        <taxon>Pseudomonadota</taxon>
        <taxon>Alphaproteobacteria</taxon>
        <taxon>Minwuiales</taxon>
        <taxon>Minwuiaceae</taxon>
        <taxon>Minwuia</taxon>
    </lineage>
</organism>
<protein>
    <recommendedName>
        <fullName evidence="5">Cysteine desulfurase</fullName>
        <ecNumber evidence="4">2.8.1.7</ecNumber>
    </recommendedName>
    <alternativeName>
        <fullName evidence="12">Nitrogenase metalloclusters biosynthesis protein NifS</fullName>
    </alternativeName>
</protein>
<keyword evidence="6 16" id="KW-0808">Transferase</keyword>
<dbReference type="PANTHER" id="PTHR11601:SF34">
    <property type="entry name" value="CYSTEINE DESULFURASE"/>
    <property type="match status" value="1"/>
</dbReference>
<evidence type="ECO:0000256" key="2">
    <source>
        <dbReference type="ARBA" id="ARBA00003120"/>
    </source>
</evidence>
<proteinExistence type="inferred from homology"/>
<dbReference type="PIRSF" id="PIRSF005572">
    <property type="entry name" value="NifS"/>
    <property type="match status" value="1"/>
</dbReference>
<keyword evidence="8" id="KW-0663">Pyridoxal phosphate</keyword>
<evidence type="ECO:0000256" key="7">
    <source>
        <dbReference type="ARBA" id="ARBA00022723"/>
    </source>
</evidence>
<evidence type="ECO:0000256" key="11">
    <source>
        <dbReference type="ARBA" id="ARBA00023231"/>
    </source>
</evidence>
<evidence type="ECO:0000256" key="1">
    <source>
        <dbReference type="ARBA" id="ARBA00001933"/>
    </source>
</evidence>
<accession>A0A2M9G1B6</accession>
<reference evidence="16 17" key="1">
    <citation type="submission" date="2017-11" db="EMBL/GenBank/DDBJ databases">
        <title>Draft genome sequence of Rhizobiales bacterium SY3-13.</title>
        <authorList>
            <person name="Sun C."/>
        </authorList>
    </citation>
    <scope>NUCLEOTIDE SEQUENCE [LARGE SCALE GENOMIC DNA]</scope>
    <source>
        <strain evidence="16 17">SY3-13</strain>
    </source>
</reference>
<evidence type="ECO:0000313" key="17">
    <source>
        <dbReference type="Proteomes" id="UP000229498"/>
    </source>
</evidence>
<dbReference type="Pfam" id="PF00266">
    <property type="entry name" value="Aminotran_5"/>
    <property type="match status" value="1"/>
</dbReference>
<dbReference type="FunFam" id="3.40.640.10:FF:000084">
    <property type="entry name" value="IscS-like cysteine desulfurase"/>
    <property type="match status" value="1"/>
</dbReference>
<dbReference type="GO" id="GO:0051536">
    <property type="term" value="F:iron-sulfur cluster binding"/>
    <property type="evidence" value="ECO:0007669"/>
    <property type="project" value="UniProtKB-KW"/>
</dbReference>
<evidence type="ECO:0000256" key="13">
    <source>
        <dbReference type="ARBA" id="ARBA00050776"/>
    </source>
</evidence>
<dbReference type="InterPro" id="IPR015421">
    <property type="entry name" value="PyrdxlP-dep_Trfase_major"/>
</dbReference>
<dbReference type="AlphaFoldDB" id="A0A2M9G1B6"/>
<dbReference type="PROSITE" id="PS00595">
    <property type="entry name" value="AA_TRANSFER_CLASS_5"/>
    <property type="match status" value="1"/>
</dbReference>
<dbReference type="GO" id="GO:0046872">
    <property type="term" value="F:metal ion binding"/>
    <property type="evidence" value="ECO:0007669"/>
    <property type="project" value="UniProtKB-KW"/>
</dbReference>
<evidence type="ECO:0000256" key="10">
    <source>
        <dbReference type="ARBA" id="ARBA00023014"/>
    </source>
</evidence>
<dbReference type="EC" id="2.8.1.7" evidence="4"/>
<name>A0A2M9G1B6_9PROT</name>
<dbReference type="EMBL" id="PHIG01000032">
    <property type="protein sequence ID" value="PJK29464.1"/>
    <property type="molecule type" value="Genomic_DNA"/>
</dbReference>
<dbReference type="Gene3D" id="3.90.1150.10">
    <property type="entry name" value="Aspartate Aminotransferase, domain 1"/>
    <property type="match status" value="1"/>
</dbReference>
<evidence type="ECO:0000313" key="16">
    <source>
        <dbReference type="EMBL" id="PJK29464.1"/>
    </source>
</evidence>